<proteinExistence type="predicted"/>
<dbReference type="EMBL" id="FRBT01000001">
    <property type="protein sequence ID" value="SHL24410.1"/>
    <property type="molecule type" value="Genomic_DNA"/>
</dbReference>
<organism evidence="1 2">
    <name type="scientific">Flavobacterium chilense</name>
    <dbReference type="NCBI Taxonomy" id="946677"/>
    <lineage>
        <taxon>Bacteria</taxon>
        <taxon>Pseudomonadati</taxon>
        <taxon>Bacteroidota</taxon>
        <taxon>Flavobacteriia</taxon>
        <taxon>Flavobacteriales</taxon>
        <taxon>Flavobacteriaceae</taxon>
        <taxon>Flavobacterium</taxon>
    </lineage>
</organism>
<dbReference type="RefSeq" id="WP_068841327.1">
    <property type="nucleotide sequence ID" value="NZ_FRBT01000001.1"/>
</dbReference>
<evidence type="ECO:0000313" key="1">
    <source>
        <dbReference type="EMBL" id="SHL24410.1"/>
    </source>
</evidence>
<dbReference type="OrthoDB" id="1253974at2"/>
<dbReference type="AlphaFoldDB" id="A0A1M6Z1Z1"/>
<dbReference type="Proteomes" id="UP000184028">
    <property type="component" value="Unassembled WGS sequence"/>
</dbReference>
<sequence>MGTFSQTNIKCKDIEIVLAELKKYLPLGRQIWFDTSKEWFYNVPHDENSFDGQNLTIVISKNISKDWVEVEFDFQVGLYFYDEILKQISKNLETEIFLAYYQSTSCEGRLAKFKNGLLELSYFEKYFYEVIIENNFRTEKSNYIADNFGVANSKLELLKNSKLGEESLLIDHAFINKFYESEGWLPDLGKNFFEDEFLYLHVEQLK</sequence>
<protein>
    <submittedName>
        <fullName evidence="1">Uncharacterized protein</fullName>
    </submittedName>
</protein>
<evidence type="ECO:0000313" key="2">
    <source>
        <dbReference type="Proteomes" id="UP000184028"/>
    </source>
</evidence>
<keyword evidence="2" id="KW-1185">Reference proteome</keyword>
<reference evidence="2" key="1">
    <citation type="submission" date="2016-11" db="EMBL/GenBank/DDBJ databases">
        <authorList>
            <person name="Varghese N."/>
            <person name="Submissions S."/>
        </authorList>
    </citation>
    <scope>NUCLEOTIDE SEQUENCE [LARGE SCALE GENOMIC DNA]</scope>
    <source>
        <strain evidence="2">DSM 24724</strain>
    </source>
</reference>
<gene>
    <name evidence="1" type="ORF">SAMN05444484_101842</name>
</gene>
<accession>A0A1M6Z1Z1</accession>
<name>A0A1M6Z1Z1_9FLAO</name>